<keyword evidence="6 8" id="KW-1133">Transmembrane helix</keyword>
<feature type="transmembrane region" description="Helical" evidence="8">
    <location>
        <begin position="449"/>
        <end position="471"/>
    </location>
</feature>
<dbReference type="Ensembl" id="ENSELUT00000063534.2">
    <property type="protein sequence ID" value="ENSELUP00000060629.2"/>
    <property type="gene ID" value="ENSELUG00000011165.3"/>
</dbReference>
<gene>
    <name evidence="9" type="primary">ODR4</name>
</gene>
<keyword evidence="7 8" id="KW-0472">Membrane</keyword>
<evidence type="ECO:0000256" key="8">
    <source>
        <dbReference type="SAM" id="Phobius"/>
    </source>
</evidence>
<reference evidence="9" key="3">
    <citation type="submission" date="2025-08" db="UniProtKB">
        <authorList>
            <consortium name="Ensembl"/>
        </authorList>
    </citation>
    <scope>IDENTIFICATION</scope>
</reference>
<dbReference type="PANTHER" id="PTHR33966">
    <property type="entry name" value="PROTEIN ODR-4 HOMOLOG"/>
    <property type="match status" value="1"/>
</dbReference>
<dbReference type="AlphaFoldDB" id="A0A6Q2Y3C0"/>
<dbReference type="PANTHER" id="PTHR33966:SF1">
    <property type="entry name" value="PROTEIN ODR-4 HOMOLOG"/>
    <property type="match status" value="1"/>
</dbReference>
<dbReference type="GeneTree" id="ENSGT00390000012568"/>
<reference evidence="9" key="2">
    <citation type="submission" date="2020-02" db="EMBL/GenBank/DDBJ databases">
        <title>Esox lucius (northern pike) genome, fEsoLuc1, primary haplotype.</title>
        <authorList>
            <person name="Myers G."/>
            <person name="Karagic N."/>
            <person name="Meyer A."/>
            <person name="Pippel M."/>
            <person name="Reichard M."/>
            <person name="Winkler S."/>
            <person name="Tracey A."/>
            <person name="Sims Y."/>
            <person name="Howe K."/>
            <person name="Rhie A."/>
            <person name="Formenti G."/>
            <person name="Durbin R."/>
            <person name="Fedrigo O."/>
            <person name="Jarvis E.D."/>
        </authorList>
    </citation>
    <scope>NUCLEOTIDE SEQUENCE [LARGE SCALE GENOMIC DNA]</scope>
</reference>
<comment type="similarity">
    <text evidence="3">Belongs to the ODR-4 family.</text>
</comment>
<evidence type="ECO:0000256" key="7">
    <source>
        <dbReference type="ARBA" id="ARBA00023136"/>
    </source>
</evidence>
<sequence length="473" mass="52282">MGRGYIVENMVEKYLSSLQAPDSTGTSCVTGLLIGQSTSQRDLVALAVRTPQRNTDGQGSPSINRRAWISLDHLDVEWVTEHARQVSRMLPGGLSILGVFLVTVPELSKEAQNILRQLIFAVDKHISKGRLWSLTNEDVTEKVALHICTETRKTVCRTFDIRDPKSSAKPADWKYQLGVCTSWQVLTCSVGLDLLIPVLDMRVLPQDMEKCMKEGLKIWAKQIEVGLCLINGKILADETEIVAGQKKNAKPVQQTFQAQILIPMAEPPSVQTSTVLVKMCSGSLSLKGMVHCRAYLQSNKSRVKDAAKKSRLIRPGNILAVFNCPILVIKRDIINTVSSRVEMFLEDLLMEGVDNGSVEQVLPRRVFASLPGMTLCVCDYMFPDECLSDVSDRLKELLDWDMPEDSIDTSQEAIIGRTSLKLKTTSTVDTVPEMPCDHPNKAPKSLKNYYISVAMAAAVALLATGTSLLYLSD</sequence>
<dbReference type="GO" id="GO:0016020">
    <property type="term" value="C:membrane"/>
    <property type="evidence" value="ECO:0007669"/>
    <property type="project" value="UniProtKB-SubCell"/>
</dbReference>
<name>A0A6Q2Y3C0_ESOLU</name>
<comment type="function">
    <text evidence="1">May play a role in the trafficking of a subset of G-protein coupled receptors.</text>
</comment>
<dbReference type="GO" id="GO:0008104">
    <property type="term" value="P:intracellular protein localization"/>
    <property type="evidence" value="ECO:0007669"/>
    <property type="project" value="TreeGrafter"/>
</dbReference>
<evidence type="ECO:0000256" key="4">
    <source>
        <dbReference type="ARBA" id="ARBA00020550"/>
    </source>
</evidence>
<dbReference type="GO" id="GO:0012505">
    <property type="term" value="C:endomembrane system"/>
    <property type="evidence" value="ECO:0007669"/>
    <property type="project" value="TreeGrafter"/>
</dbReference>
<evidence type="ECO:0000256" key="3">
    <source>
        <dbReference type="ARBA" id="ARBA00010131"/>
    </source>
</evidence>
<evidence type="ECO:0000256" key="1">
    <source>
        <dbReference type="ARBA" id="ARBA00003891"/>
    </source>
</evidence>
<evidence type="ECO:0000313" key="10">
    <source>
        <dbReference type="Proteomes" id="UP000265140"/>
    </source>
</evidence>
<evidence type="ECO:0000256" key="6">
    <source>
        <dbReference type="ARBA" id="ARBA00022989"/>
    </source>
</evidence>
<evidence type="ECO:0000256" key="5">
    <source>
        <dbReference type="ARBA" id="ARBA00022692"/>
    </source>
</evidence>
<reference evidence="9" key="4">
    <citation type="submission" date="2025-09" db="UniProtKB">
        <authorList>
            <consortium name="Ensembl"/>
        </authorList>
    </citation>
    <scope>IDENTIFICATION</scope>
</reference>
<comment type="subcellular location">
    <subcellularLocation>
        <location evidence="2">Membrane</location>
    </subcellularLocation>
</comment>
<dbReference type="InterPro" id="IPR029454">
    <property type="entry name" value="ODR-4-like"/>
</dbReference>
<dbReference type="Pfam" id="PF14778">
    <property type="entry name" value="ODR4-like"/>
    <property type="match status" value="2"/>
</dbReference>
<evidence type="ECO:0000313" key="9">
    <source>
        <dbReference type="Ensembl" id="ENSELUP00000060629.2"/>
    </source>
</evidence>
<evidence type="ECO:0000256" key="2">
    <source>
        <dbReference type="ARBA" id="ARBA00004370"/>
    </source>
</evidence>
<dbReference type="Bgee" id="ENSELUG00000011165">
    <property type="expression patterns" value="Expressed in heart and 15 other cell types or tissues"/>
</dbReference>
<dbReference type="OMA" id="FNEPPRR"/>
<organism evidence="9 10">
    <name type="scientific">Esox lucius</name>
    <name type="common">Northern pike</name>
    <dbReference type="NCBI Taxonomy" id="8010"/>
    <lineage>
        <taxon>Eukaryota</taxon>
        <taxon>Metazoa</taxon>
        <taxon>Chordata</taxon>
        <taxon>Craniata</taxon>
        <taxon>Vertebrata</taxon>
        <taxon>Euteleostomi</taxon>
        <taxon>Actinopterygii</taxon>
        <taxon>Neopterygii</taxon>
        <taxon>Teleostei</taxon>
        <taxon>Protacanthopterygii</taxon>
        <taxon>Esociformes</taxon>
        <taxon>Esocidae</taxon>
        <taxon>Esox</taxon>
    </lineage>
</organism>
<accession>A0A6Q2Y3C0</accession>
<keyword evidence="10" id="KW-1185">Reference proteome</keyword>
<protein>
    <recommendedName>
        <fullName evidence="4">Protein odr-4 homolog</fullName>
    </recommendedName>
</protein>
<proteinExistence type="inferred from homology"/>
<keyword evidence="5 8" id="KW-0812">Transmembrane</keyword>
<dbReference type="Proteomes" id="UP000265140">
    <property type="component" value="Chromosome 3"/>
</dbReference>
<reference evidence="10" key="1">
    <citation type="journal article" date="2014" name="PLoS ONE">
        <title>The genome and linkage map of the northern pike (Esox lucius): conserved synteny revealed between the salmonid sister group and the Neoteleostei.</title>
        <authorList>
            <person name="Rondeau E.B."/>
            <person name="Minkley D.R."/>
            <person name="Leong J.S."/>
            <person name="Messmer A.M."/>
            <person name="Jantzen J.R."/>
            <person name="von Schalburg K.R."/>
            <person name="Lemon C."/>
            <person name="Bird N.H."/>
            <person name="Koop B.F."/>
        </authorList>
    </citation>
    <scope>NUCLEOTIDE SEQUENCE</scope>
</reference>